<dbReference type="WBParaSite" id="PSAMB.scaffold1159size35116.g11393.t1">
    <property type="protein sequence ID" value="PSAMB.scaffold1159size35116.g11393.t1"/>
    <property type="gene ID" value="PSAMB.scaffold1159size35116.g11393"/>
</dbReference>
<keyword evidence="2" id="KW-1185">Reference proteome</keyword>
<reference evidence="3" key="1">
    <citation type="submission" date="2022-11" db="UniProtKB">
        <authorList>
            <consortium name="WormBaseParasite"/>
        </authorList>
    </citation>
    <scope>IDENTIFICATION</scope>
</reference>
<evidence type="ECO:0000313" key="2">
    <source>
        <dbReference type="Proteomes" id="UP000887566"/>
    </source>
</evidence>
<proteinExistence type="predicted"/>
<evidence type="ECO:0000313" key="3">
    <source>
        <dbReference type="WBParaSite" id="PSAMB.scaffold1159size35116.g11393.t1"/>
    </source>
</evidence>
<evidence type="ECO:0000256" key="1">
    <source>
        <dbReference type="SAM" id="SignalP"/>
    </source>
</evidence>
<feature type="signal peptide" evidence="1">
    <location>
        <begin position="1"/>
        <end position="20"/>
    </location>
</feature>
<protein>
    <submittedName>
        <fullName evidence="3">Uncharacterized protein</fullName>
    </submittedName>
</protein>
<dbReference type="AlphaFoldDB" id="A0A914UQJ2"/>
<feature type="chain" id="PRO_5037871758" evidence="1">
    <location>
        <begin position="21"/>
        <end position="106"/>
    </location>
</feature>
<sequence>MGSAVAGLLVVAMLQCLVLGSFSRVIVSDDGGYFARQWPPTANDYDTQLSNIYAPKRLDGAEAARVLAQLHEKNSDNDHFDEKISASSFDKRNPVRLGKRSPVRLG</sequence>
<keyword evidence="1" id="KW-0732">Signal</keyword>
<dbReference type="Proteomes" id="UP000887566">
    <property type="component" value="Unplaced"/>
</dbReference>
<name>A0A914UQJ2_9BILA</name>
<accession>A0A914UQJ2</accession>
<organism evidence="2 3">
    <name type="scientific">Plectus sambesii</name>
    <dbReference type="NCBI Taxonomy" id="2011161"/>
    <lineage>
        <taxon>Eukaryota</taxon>
        <taxon>Metazoa</taxon>
        <taxon>Ecdysozoa</taxon>
        <taxon>Nematoda</taxon>
        <taxon>Chromadorea</taxon>
        <taxon>Plectida</taxon>
        <taxon>Plectina</taxon>
        <taxon>Plectoidea</taxon>
        <taxon>Plectidae</taxon>
        <taxon>Plectus</taxon>
    </lineage>
</organism>